<sequence>MKKSLSFSTLSLAVASVFAASAAWAATPDSYPDSYKELTTAAEKQGKVIVYSTTDTKAADPLLKAFEQQFPGIKVEYHDMNSTELYNRFISEQASGANSADIVWSSAMDSAMQLATQYAAEYTSPETPSLPDWASWNSRAYGTTFEPTAFIYNTRLIKAEEVPTSHEGLAKLVADHNDRFRNKVTTYDIEKSAVGYMLAAQDSIHNKTYLDFIKGVGSANLVLQSSTGTMMERVSSGENLIGYNILGSYAETRARTDTSIGVAYPEDYTLVLSRIAFISERAHNPEAARVFLDFMLSNAGQNVLANQSDLASIRADVEGDNDLDGMEKKLGKAITPIPVSDSLLKFLEPKERLEFIKNWRAAANK</sequence>
<dbReference type="PANTHER" id="PTHR30006">
    <property type="entry name" value="THIAMINE-BINDING PERIPLASMIC PROTEIN-RELATED"/>
    <property type="match status" value="1"/>
</dbReference>
<dbReference type="Pfam" id="PF13416">
    <property type="entry name" value="SBP_bac_8"/>
    <property type="match status" value="1"/>
</dbReference>
<dbReference type="Gene3D" id="3.40.190.10">
    <property type="entry name" value="Periplasmic binding protein-like II"/>
    <property type="match status" value="2"/>
</dbReference>
<dbReference type="Proteomes" id="UP000189369">
    <property type="component" value="Chromosome"/>
</dbReference>
<dbReference type="EMBL" id="CP019697">
    <property type="protein sequence ID" value="AQS50921.1"/>
    <property type="molecule type" value="Genomic_DNA"/>
</dbReference>
<reference evidence="3 4" key="1">
    <citation type="submission" date="2017-01" db="EMBL/GenBank/DDBJ databases">
        <title>Complete Genome Sequence of Paenalcaligenes hominis, Isolated from a paraplegic Patient with neurogenic bladder.</title>
        <authorList>
            <person name="Mukhopadhyay R."/>
            <person name="Joaquin J."/>
            <person name="Hogue R."/>
            <person name="Kilaru A."/>
            <person name="Jospin G."/>
            <person name="Mars K."/>
            <person name="Eisen J.A."/>
            <person name="Chaturvedi V."/>
        </authorList>
    </citation>
    <scope>NUCLEOTIDE SEQUENCE [LARGE SCALE GENOMIC DNA]</scope>
    <source>
        <strain evidence="3 4">15S00501</strain>
    </source>
</reference>
<evidence type="ECO:0000313" key="4">
    <source>
        <dbReference type="Proteomes" id="UP000189369"/>
    </source>
</evidence>
<evidence type="ECO:0000313" key="3">
    <source>
        <dbReference type="EMBL" id="AQS50921.1"/>
    </source>
</evidence>
<dbReference type="AlphaFoldDB" id="A0A1U9JYT5"/>
<dbReference type="SUPFAM" id="SSF53850">
    <property type="entry name" value="Periplasmic binding protein-like II"/>
    <property type="match status" value="1"/>
</dbReference>
<protein>
    <submittedName>
        <fullName evidence="3">Iron ABC transporter substrate-binding protein</fullName>
    </submittedName>
</protein>
<dbReference type="InterPro" id="IPR006059">
    <property type="entry name" value="SBP"/>
</dbReference>
<dbReference type="KEGG" id="phn:PAEH1_03870"/>
<dbReference type="STRING" id="643674.PAEH1_03870"/>
<keyword evidence="1 2" id="KW-0732">Signal</keyword>
<gene>
    <name evidence="3" type="ORF">PAEH1_03870</name>
</gene>
<feature type="signal peptide" evidence="2">
    <location>
        <begin position="1"/>
        <end position="25"/>
    </location>
</feature>
<name>A0A1U9JYT5_9BURK</name>
<feature type="chain" id="PRO_5012075382" evidence="2">
    <location>
        <begin position="26"/>
        <end position="365"/>
    </location>
</feature>
<accession>A0A1U9JYT5</accession>
<dbReference type="GO" id="GO:0030288">
    <property type="term" value="C:outer membrane-bounded periplasmic space"/>
    <property type="evidence" value="ECO:0007669"/>
    <property type="project" value="TreeGrafter"/>
</dbReference>
<evidence type="ECO:0000256" key="2">
    <source>
        <dbReference type="SAM" id="SignalP"/>
    </source>
</evidence>
<organism evidence="3 4">
    <name type="scientific">Paenalcaligenes hominis</name>
    <dbReference type="NCBI Taxonomy" id="643674"/>
    <lineage>
        <taxon>Bacteria</taxon>
        <taxon>Pseudomonadati</taxon>
        <taxon>Pseudomonadota</taxon>
        <taxon>Betaproteobacteria</taxon>
        <taxon>Burkholderiales</taxon>
        <taxon>Alcaligenaceae</taxon>
        <taxon>Paenalcaligenes</taxon>
    </lineage>
</organism>
<dbReference type="OrthoDB" id="8673316at2"/>
<dbReference type="PANTHER" id="PTHR30006:SF25">
    <property type="entry name" value="PHOSPHOGLYCERATE TRANSPORT REGULATORY PROTEIN PGTC"/>
    <property type="match status" value="1"/>
</dbReference>
<evidence type="ECO:0000256" key="1">
    <source>
        <dbReference type="ARBA" id="ARBA00022729"/>
    </source>
</evidence>
<proteinExistence type="predicted"/>